<sequence length="272" mass="31072">MARNLVALTHSRASTTLNSNDLSSIRLYGPEKVTIQNRDALAFYVLRMHPRYVAKRLGLYEYEVAVLRRCATDELFSQLAMLLRHLKSGKPLASPAAYVLGVVLRTLWIVVNDPWLSLEDYFSDAYIQPILRGVPTCRYCGALLGREVQVSRETLQNIREQREHLKEYMDWCLRKYTDDNSLEVQVIQTIWLCSHGFNWNPNNSHAVSGTIDLANNDENSENEEIEDNQAEEKTTGEGKETHGSQAMGYNDEVGRGAEIEDKGRRRSWCNAM</sequence>
<dbReference type="RefSeq" id="XP_066663420.1">
    <property type="nucleotide sequence ID" value="XM_066817728.1"/>
</dbReference>
<gene>
    <name evidence="2" type="ORF">PG997_013414</name>
</gene>
<evidence type="ECO:0000313" key="2">
    <source>
        <dbReference type="EMBL" id="KAK8066667.1"/>
    </source>
</evidence>
<feature type="compositionally biased region" description="Basic and acidic residues" evidence="1">
    <location>
        <begin position="252"/>
        <end position="263"/>
    </location>
</feature>
<keyword evidence="3" id="KW-1185">Reference proteome</keyword>
<reference evidence="2 3" key="1">
    <citation type="submission" date="2023-01" db="EMBL/GenBank/DDBJ databases">
        <title>Analysis of 21 Apiospora genomes using comparative genomics revels a genus with tremendous synthesis potential of carbohydrate active enzymes and secondary metabolites.</title>
        <authorList>
            <person name="Sorensen T."/>
        </authorList>
    </citation>
    <scope>NUCLEOTIDE SEQUENCE [LARGE SCALE GENOMIC DNA]</scope>
    <source>
        <strain evidence="2 3">CBS 114990</strain>
    </source>
</reference>
<feature type="region of interest" description="Disordered" evidence="1">
    <location>
        <begin position="212"/>
        <end position="272"/>
    </location>
</feature>
<protein>
    <submittedName>
        <fullName evidence="2">Uncharacterized protein</fullName>
    </submittedName>
</protein>
<name>A0ABR1V6W3_9PEZI</name>
<comment type="caution">
    <text evidence="2">The sequence shown here is derived from an EMBL/GenBank/DDBJ whole genome shotgun (WGS) entry which is preliminary data.</text>
</comment>
<feature type="compositionally biased region" description="Basic and acidic residues" evidence="1">
    <location>
        <begin position="230"/>
        <end position="242"/>
    </location>
</feature>
<accession>A0ABR1V6W3</accession>
<dbReference type="GeneID" id="92050788"/>
<feature type="compositionally biased region" description="Acidic residues" evidence="1">
    <location>
        <begin position="218"/>
        <end position="229"/>
    </location>
</feature>
<evidence type="ECO:0000256" key="1">
    <source>
        <dbReference type="SAM" id="MobiDB-lite"/>
    </source>
</evidence>
<proteinExistence type="predicted"/>
<evidence type="ECO:0000313" key="3">
    <source>
        <dbReference type="Proteomes" id="UP001433268"/>
    </source>
</evidence>
<organism evidence="2 3">
    <name type="scientific">Apiospora hydei</name>
    <dbReference type="NCBI Taxonomy" id="1337664"/>
    <lineage>
        <taxon>Eukaryota</taxon>
        <taxon>Fungi</taxon>
        <taxon>Dikarya</taxon>
        <taxon>Ascomycota</taxon>
        <taxon>Pezizomycotina</taxon>
        <taxon>Sordariomycetes</taxon>
        <taxon>Xylariomycetidae</taxon>
        <taxon>Amphisphaeriales</taxon>
        <taxon>Apiosporaceae</taxon>
        <taxon>Apiospora</taxon>
    </lineage>
</organism>
<dbReference type="EMBL" id="JAQQWN010000009">
    <property type="protein sequence ID" value="KAK8066667.1"/>
    <property type="molecule type" value="Genomic_DNA"/>
</dbReference>
<dbReference type="Proteomes" id="UP001433268">
    <property type="component" value="Unassembled WGS sequence"/>
</dbReference>